<proteinExistence type="predicted"/>
<dbReference type="Proteomes" id="UP001589532">
    <property type="component" value="Unassembled WGS sequence"/>
</dbReference>
<sequence>MSDQLGFQTRHFSLNNPQGEGQEDVPNLLRRLASTLEEMGRIEIRDLVLHDDTDDEGDPWPYVTVYYDYVQDEEQPPQPTAYGQF</sequence>
<organism evidence="2 3">
    <name type="scientific">Nonomuraea helvata</name>
    <dbReference type="NCBI Taxonomy" id="37484"/>
    <lineage>
        <taxon>Bacteria</taxon>
        <taxon>Bacillati</taxon>
        <taxon>Actinomycetota</taxon>
        <taxon>Actinomycetes</taxon>
        <taxon>Streptosporangiales</taxon>
        <taxon>Streptosporangiaceae</taxon>
        <taxon>Nonomuraea</taxon>
    </lineage>
</organism>
<evidence type="ECO:0000256" key="1">
    <source>
        <dbReference type="SAM" id="MobiDB-lite"/>
    </source>
</evidence>
<keyword evidence="3" id="KW-1185">Reference proteome</keyword>
<protein>
    <submittedName>
        <fullName evidence="2">Uncharacterized protein</fullName>
    </submittedName>
</protein>
<dbReference type="RefSeq" id="WP_344997676.1">
    <property type="nucleotide sequence ID" value="NZ_BAAAXV010000009.1"/>
</dbReference>
<evidence type="ECO:0000313" key="2">
    <source>
        <dbReference type="EMBL" id="MFB9627036.1"/>
    </source>
</evidence>
<name>A0ABV5S5U0_9ACTN</name>
<gene>
    <name evidence="2" type="ORF">ACFFSA_28460</name>
</gene>
<comment type="caution">
    <text evidence="2">The sequence shown here is derived from an EMBL/GenBank/DDBJ whole genome shotgun (WGS) entry which is preliminary data.</text>
</comment>
<feature type="region of interest" description="Disordered" evidence="1">
    <location>
        <begin position="1"/>
        <end position="25"/>
    </location>
</feature>
<feature type="compositionally biased region" description="Polar residues" evidence="1">
    <location>
        <begin position="1"/>
        <end position="19"/>
    </location>
</feature>
<dbReference type="EMBL" id="JBHMBW010000026">
    <property type="protein sequence ID" value="MFB9627036.1"/>
    <property type="molecule type" value="Genomic_DNA"/>
</dbReference>
<reference evidence="2 3" key="1">
    <citation type="submission" date="2024-09" db="EMBL/GenBank/DDBJ databases">
        <authorList>
            <person name="Sun Q."/>
            <person name="Mori K."/>
        </authorList>
    </citation>
    <scope>NUCLEOTIDE SEQUENCE [LARGE SCALE GENOMIC DNA]</scope>
    <source>
        <strain evidence="2 3">JCM 3143</strain>
    </source>
</reference>
<evidence type="ECO:0000313" key="3">
    <source>
        <dbReference type="Proteomes" id="UP001589532"/>
    </source>
</evidence>
<accession>A0ABV5S5U0</accession>